<evidence type="ECO:0000256" key="4">
    <source>
        <dbReference type="ARBA" id="ARBA00022801"/>
    </source>
</evidence>
<comment type="similarity">
    <text evidence="9">Belongs to the DExH box helicase family.</text>
</comment>
<evidence type="ECO:0000256" key="9">
    <source>
        <dbReference type="ARBA" id="ARBA00060772"/>
    </source>
</evidence>
<dbReference type="EC" id="3.6.4.13" evidence="2"/>
<dbReference type="PANTHER" id="PTHR18934">
    <property type="entry name" value="ATP-DEPENDENT RNA HELICASE"/>
    <property type="match status" value="1"/>
</dbReference>
<dbReference type="InterPro" id="IPR002156">
    <property type="entry name" value="RNaseH_domain"/>
</dbReference>
<dbReference type="Pfam" id="PF00271">
    <property type="entry name" value="Helicase_C"/>
    <property type="match status" value="1"/>
</dbReference>
<dbReference type="PROSITE" id="PS51194">
    <property type="entry name" value="HELICASE_CTER"/>
    <property type="match status" value="1"/>
</dbReference>
<feature type="region of interest" description="Disordered" evidence="10">
    <location>
        <begin position="1388"/>
        <end position="1408"/>
    </location>
</feature>
<dbReference type="CDD" id="cd18791">
    <property type="entry name" value="SF2_C_RHA"/>
    <property type="match status" value="1"/>
</dbReference>
<name>A0A371E9X5_MUCPR</name>
<evidence type="ECO:0000313" key="13">
    <source>
        <dbReference type="EMBL" id="RDX62838.1"/>
    </source>
</evidence>
<dbReference type="GO" id="GO:0005524">
    <property type="term" value="F:ATP binding"/>
    <property type="evidence" value="ECO:0007669"/>
    <property type="project" value="UniProtKB-KW"/>
</dbReference>
<dbReference type="InterPro" id="IPR007502">
    <property type="entry name" value="Helicase-assoc_dom"/>
</dbReference>
<dbReference type="Pfam" id="PF00270">
    <property type="entry name" value="DEAD"/>
    <property type="match status" value="1"/>
</dbReference>
<dbReference type="Pfam" id="PF04408">
    <property type="entry name" value="WHD_HA2"/>
    <property type="match status" value="1"/>
</dbReference>
<dbReference type="InterPro" id="IPR036770">
    <property type="entry name" value="Ankyrin_rpt-contain_sf"/>
</dbReference>
<dbReference type="Pfam" id="PF21010">
    <property type="entry name" value="HA2_C"/>
    <property type="match status" value="1"/>
</dbReference>
<evidence type="ECO:0000256" key="7">
    <source>
        <dbReference type="ARBA" id="ARBA00022884"/>
    </source>
</evidence>
<dbReference type="InterPro" id="IPR048333">
    <property type="entry name" value="HA2_WH"/>
</dbReference>
<dbReference type="InterPro" id="IPR014001">
    <property type="entry name" value="Helicase_ATP-bd"/>
</dbReference>
<dbReference type="InterPro" id="IPR044730">
    <property type="entry name" value="RNase_H-like_dom_plant"/>
</dbReference>
<feature type="domain" description="Helicase C-terminal" evidence="12">
    <location>
        <begin position="775"/>
        <end position="949"/>
    </location>
</feature>
<dbReference type="CDD" id="cd06222">
    <property type="entry name" value="RNase_H_like"/>
    <property type="match status" value="1"/>
</dbReference>
<dbReference type="Gene3D" id="1.25.40.20">
    <property type="entry name" value="Ankyrin repeat-containing domain"/>
    <property type="match status" value="1"/>
</dbReference>
<feature type="domain" description="Helicase ATP-binding" evidence="11">
    <location>
        <begin position="440"/>
        <end position="616"/>
    </location>
</feature>
<dbReference type="SUPFAM" id="SSF52540">
    <property type="entry name" value="P-loop containing nucleoside triphosphate hydrolases"/>
    <property type="match status" value="2"/>
</dbReference>
<sequence length="1646" mass="182644">MRNNLAMLGTSTPLGIAHIAPELHESRFAGELYDSGFVQVEHWAGRVMSDPILKTLRKTVCWNVVGSCFVSVLQWMLLYNFETRLSHEECGFVNYFCKKEELYSRSWNGTVAKAMDGIKPRISIRKTKKDVDNTTLIENLPNVTCSAESDQVDMLKRSQEKEEPESPQHPKKSQEKEEPESPQHPNFIVMEPKSVQISRTLEIFLASEDEGLTHLQCPVICLFVFFGVYNFENALSPKDCALVEQLSQKKGLSCTFSGGIRKKISVHKTKKEVDTTKVLGSLLHVTFSEESNQNNKEPEPPQHQNPIVDELTTIQISQILDNFLASKDEVYNFEANLSPEECVAVHQLSQKMGFRVLGGLLMHYPPGDEELWGEMIGGYSDTTDRMEQKEDDIFSRPYMSKVEITKQLEDLSARMKNSCHLKLIQKRSKLPIASMKDTIISTVESHQVVIICGEAGCGKTTQVPQYILDHMWGKGEVCKIVCTQPHSISATSVSERISSERGETIGNSVGYKIRFESKGGRQSSIVLCTTGVLLKLLVSTGSHFRKTQSEKDDISSISHIIVDEVHGRDRYSDLMLATLREMLPSNPHLRLILISACFDAARFSQYFGICPIIHVPGFKYPVKTYYLEDVPIVKCGADNQLDDNHELSEEERLSLDEAIDLAWSNDEWCSLLELICSKASPEVFDYQHSLTGLNPLMVFAGKGKVGDMCMLLSLGANCYLRAKDGTTALEIAEKENQQVAVELLQKHMDKDFSNKGTDLLDKYLATANRKVDVVLIEQLIRKICSDSKDGGIIVFLPGWDEIIRLRERLLASHFFNRGSKFMVISLHSMVPAIEQKELFMPASHGCRKIVLSTSIAETAVTVDDIVYVIDTGLVEEKIYDSYNNVLTLQSSWISKESAELRKGCASRCQPGINYCLYSKVQAASLPDFQVPEIKRMPIEDLCLQVKLFDPSCKIEEFLNRMLNPPGVGSIRNAVGVLQEIGALSVDEKLTQLGEKLGSLPVHPSTSRMLLFSILMNCLDPALTLACASDFKDPFVLPILPDEKERAAAARSELASLYGGCGDQFSIIAAFECWHNSKEMGLESRFCSQYFICQSTMNMLSGMRKNLAAELYRNGLIHGDVSSYSSNAHDPGILQAVVVAGMHPMVGKLFVPYKSGNRFFVKTKSGDVCLNSHSVNSKLPSQKSFDCSLVVYDEITSSDWGMCTRNCTVVEILPLFLFSKEIAVAPAKDCTEGDEFSSSPANKVRVTVNRWLDFESTALDASQMNYLRKRLSAAISYKVTHSTDILPPVLQAAVDALACILSCRGLSCMPQTSGCANTLTTINATNPKELQTELINHDVCHTNPEPEVIEIPSNQTSQNAPIGLACSTPTEQTDKTAEGFCTGHITHSDMPSSGTSISTSNEAENPSDLTSWNTATDSIQSAHINDDATMISVTPSKHRYLKKQSASKVWWTCPEVGWMKVNVDGSFRRYLNLSSGAGVFRDSTGSWCFGFALNLGLLSYGSSDPAKATVSHLITMAELWSIFTALKLGREKGISQLWIETDSTIAVACVLNRREGSVYEPLVQSIFELMAEYCMVRISHCYREGNQVADYLASYAHDLEVGLHILDVPPPGCIQFLADDSAGVYKLRDARICDEFGFGGIVPPSNS</sequence>
<dbReference type="InterPro" id="IPR036867">
    <property type="entry name" value="R3H_dom_sf"/>
</dbReference>
<keyword evidence="4" id="KW-0378">Hydrolase</keyword>
<reference evidence="13" key="1">
    <citation type="submission" date="2018-05" db="EMBL/GenBank/DDBJ databases">
        <title>Draft genome of Mucuna pruriens seed.</title>
        <authorList>
            <person name="Nnadi N.E."/>
            <person name="Vos R."/>
            <person name="Hasami M.H."/>
            <person name="Devisetty U.K."/>
            <person name="Aguiy J.C."/>
        </authorList>
    </citation>
    <scope>NUCLEOTIDE SEQUENCE [LARGE SCALE GENOMIC DNA]</scope>
    <source>
        <strain evidence="13">JCA_2017</strain>
    </source>
</reference>
<feature type="non-terminal residue" evidence="13">
    <location>
        <position position="1"/>
    </location>
</feature>
<gene>
    <name evidence="13" type="primary">HVT1</name>
    <name evidence="13" type="ORF">CR513_58790</name>
</gene>
<evidence type="ECO:0000256" key="3">
    <source>
        <dbReference type="ARBA" id="ARBA00022741"/>
    </source>
</evidence>
<comment type="subcellular location">
    <subcellularLocation>
        <location evidence="1">Cell membrane</location>
        <topology evidence="1">Peripheral membrane protein</topology>
    </subcellularLocation>
</comment>
<dbReference type="GO" id="GO:0003723">
    <property type="term" value="F:RNA binding"/>
    <property type="evidence" value="ECO:0007669"/>
    <property type="project" value="UniProtKB-KW"/>
</dbReference>
<dbReference type="Gene3D" id="3.30.420.10">
    <property type="entry name" value="Ribonuclease H-like superfamily/Ribonuclease H"/>
    <property type="match status" value="1"/>
</dbReference>
<dbReference type="Gene3D" id="1.20.120.1080">
    <property type="match status" value="1"/>
</dbReference>
<keyword evidence="3" id="KW-0547">Nucleotide-binding</keyword>
<dbReference type="STRING" id="157652.A0A371E9X5"/>
<dbReference type="SMART" id="SM00847">
    <property type="entry name" value="HA2"/>
    <property type="match status" value="1"/>
</dbReference>
<dbReference type="InterPro" id="IPR011545">
    <property type="entry name" value="DEAD/DEAH_box_helicase_dom"/>
</dbReference>
<dbReference type="PANTHER" id="PTHR18934:SF213">
    <property type="entry name" value="3'-5' RNA HELICASE YTHDC2"/>
    <property type="match status" value="1"/>
</dbReference>
<dbReference type="InterPro" id="IPR012337">
    <property type="entry name" value="RNaseH-like_sf"/>
</dbReference>
<evidence type="ECO:0000256" key="1">
    <source>
        <dbReference type="ARBA" id="ARBA00004202"/>
    </source>
</evidence>
<keyword evidence="7" id="KW-0694">RNA-binding</keyword>
<keyword evidence="14" id="KW-1185">Reference proteome</keyword>
<accession>A0A371E9X5</accession>
<dbReference type="EMBL" id="QJKJ01015245">
    <property type="protein sequence ID" value="RDX62838.1"/>
    <property type="molecule type" value="Genomic_DNA"/>
</dbReference>
<organism evidence="13 14">
    <name type="scientific">Mucuna pruriens</name>
    <name type="common">Velvet bean</name>
    <name type="synonym">Dolichos pruriens</name>
    <dbReference type="NCBI Taxonomy" id="157652"/>
    <lineage>
        <taxon>Eukaryota</taxon>
        <taxon>Viridiplantae</taxon>
        <taxon>Streptophyta</taxon>
        <taxon>Embryophyta</taxon>
        <taxon>Tracheophyta</taxon>
        <taxon>Spermatophyta</taxon>
        <taxon>Magnoliopsida</taxon>
        <taxon>eudicotyledons</taxon>
        <taxon>Gunneridae</taxon>
        <taxon>Pentapetalae</taxon>
        <taxon>rosids</taxon>
        <taxon>fabids</taxon>
        <taxon>Fabales</taxon>
        <taxon>Fabaceae</taxon>
        <taxon>Papilionoideae</taxon>
        <taxon>50 kb inversion clade</taxon>
        <taxon>NPAAA clade</taxon>
        <taxon>indigoferoid/millettioid clade</taxon>
        <taxon>Phaseoleae</taxon>
        <taxon>Mucuna</taxon>
    </lineage>
</organism>
<dbReference type="InterPro" id="IPR001650">
    <property type="entry name" value="Helicase_C-like"/>
</dbReference>
<feature type="non-terminal residue" evidence="13">
    <location>
        <position position="1646"/>
    </location>
</feature>
<proteinExistence type="inferred from homology"/>
<dbReference type="SUPFAM" id="SSF53098">
    <property type="entry name" value="Ribonuclease H-like"/>
    <property type="match status" value="1"/>
</dbReference>
<dbReference type="InterPro" id="IPR036397">
    <property type="entry name" value="RNaseH_sf"/>
</dbReference>
<evidence type="ECO:0000313" key="14">
    <source>
        <dbReference type="Proteomes" id="UP000257109"/>
    </source>
</evidence>
<dbReference type="OrthoDB" id="1399234at2759"/>
<evidence type="ECO:0000256" key="5">
    <source>
        <dbReference type="ARBA" id="ARBA00022806"/>
    </source>
</evidence>
<dbReference type="Pfam" id="PF07717">
    <property type="entry name" value="OB_NTP_bind"/>
    <property type="match status" value="1"/>
</dbReference>
<dbReference type="PROSITE" id="PS51192">
    <property type="entry name" value="HELICASE_ATP_BIND_1"/>
    <property type="match status" value="1"/>
</dbReference>
<keyword evidence="5 13" id="KW-0347">Helicase</keyword>
<dbReference type="InterPro" id="IPR011709">
    <property type="entry name" value="DEAD-box_helicase_OB_fold"/>
</dbReference>
<evidence type="ECO:0000256" key="10">
    <source>
        <dbReference type="SAM" id="MobiDB-lite"/>
    </source>
</evidence>
<evidence type="ECO:0000259" key="12">
    <source>
        <dbReference type="PROSITE" id="PS51194"/>
    </source>
</evidence>
<dbReference type="SMART" id="SM00487">
    <property type="entry name" value="DEXDc"/>
    <property type="match status" value="1"/>
</dbReference>
<evidence type="ECO:0000259" key="11">
    <source>
        <dbReference type="PROSITE" id="PS51192"/>
    </source>
</evidence>
<dbReference type="SMART" id="SM00490">
    <property type="entry name" value="HELICc"/>
    <property type="match status" value="1"/>
</dbReference>
<dbReference type="Gene3D" id="3.30.1370.50">
    <property type="entry name" value="R3H-like domain"/>
    <property type="match status" value="1"/>
</dbReference>
<dbReference type="InterPro" id="IPR027417">
    <property type="entry name" value="P-loop_NTPase"/>
</dbReference>
<keyword evidence="6" id="KW-0067">ATP-binding</keyword>
<dbReference type="SUPFAM" id="SSF48403">
    <property type="entry name" value="Ankyrin repeat"/>
    <property type="match status" value="1"/>
</dbReference>
<comment type="caution">
    <text evidence="13">The sequence shown here is derived from an EMBL/GenBank/DDBJ whole genome shotgun (WGS) entry which is preliminary data.</text>
</comment>
<comment type="catalytic activity">
    <reaction evidence="8">
        <text>ATP + H2O = ADP + phosphate + H(+)</text>
        <dbReference type="Rhea" id="RHEA:13065"/>
        <dbReference type="ChEBI" id="CHEBI:15377"/>
        <dbReference type="ChEBI" id="CHEBI:15378"/>
        <dbReference type="ChEBI" id="CHEBI:30616"/>
        <dbReference type="ChEBI" id="CHEBI:43474"/>
        <dbReference type="ChEBI" id="CHEBI:456216"/>
        <dbReference type="EC" id="3.6.4.13"/>
    </reaction>
</comment>
<dbReference type="Gene3D" id="3.40.50.300">
    <property type="entry name" value="P-loop containing nucleotide triphosphate hydrolases"/>
    <property type="match status" value="2"/>
</dbReference>
<dbReference type="Pfam" id="PF13456">
    <property type="entry name" value="RVT_3"/>
    <property type="match status" value="1"/>
</dbReference>
<dbReference type="Proteomes" id="UP000257109">
    <property type="component" value="Unassembled WGS sequence"/>
</dbReference>
<evidence type="ECO:0000256" key="6">
    <source>
        <dbReference type="ARBA" id="ARBA00022840"/>
    </source>
</evidence>
<dbReference type="FunFam" id="3.40.50.300:FF:000526">
    <property type="entry name" value="DExH-box ATP-dependent RNA helicase DExH3"/>
    <property type="match status" value="1"/>
</dbReference>
<dbReference type="GO" id="GO:0005886">
    <property type="term" value="C:plasma membrane"/>
    <property type="evidence" value="ECO:0007669"/>
    <property type="project" value="UniProtKB-SubCell"/>
</dbReference>
<feature type="region of interest" description="Disordered" evidence="10">
    <location>
        <begin position="154"/>
        <end position="189"/>
    </location>
</feature>
<dbReference type="GO" id="GO:0004523">
    <property type="term" value="F:RNA-DNA hybrid ribonuclease activity"/>
    <property type="evidence" value="ECO:0007669"/>
    <property type="project" value="InterPro"/>
</dbReference>
<dbReference type="GO" id="GO:0003724">
    <property type="term" value="F:RNA helicase activity"/>
    <property type="evidence" value="ECO:0007669"/>
    <property type="project" value="UniProtKB-EC"/>
</dbReference>
<protein>
    <recommendedName>
        <fullName evidence="2">RNA helicase</fullName>
        <ecNumber evidence="2">3.6.4.13</ecNumber>
    </recommendedName>
</protein>
<evidence type="ECO:0000256" key="2">
    <source>
        <dbReference type="ARBA" id="ARBA00012552"/>
    </source>
</evidence>
<dbReference type="CDD" id="cd17917">
    <property type="entry name" value="DEXHc_RHA-like"/>
    <property type="match status" value="1"/>
</dbReference>
<feature type="compositionally biased region" description="Basic and acidic residues" evidence="10">
    <location>
        <begin position="154"/>
        <end position="181"/>
    </location>
</feature>
<evidence type="ECO:0000256" key="8">
    <source>
        <dbReference type="ARBA" id="ARBA00047984"/>
    </source>
</evidence>